<keyword evidence="3" id="KW-1185">Reference proteome</keyword>
<dbReference type="STRING" id="1416778.SAMN05443633_101688"/>
<name>A0A1M4V6Q3_9FLAO</name>
<dbReference type="EMBL" id="FQUT01000001">
    <property type="protein sequence ID" value="SHE64671.1"/>
    <property type="molecule type" value="Genomic_DNA"/>
</dbReference>
<protein>
    <submittedName>
        <fullName evidence="2">Uncharacterized protein</fullName>
    </submittedName>
</protein>
<proteinExistence type="predicted"/>
<sequence>MKPKQIPGIPLQKKGGFHDTESTKQYNSSEIDAKFNILKERFFSINRWKDYCGDASADFKHFDSSGNFVERIPVKGDFIRIAIPGPGTKEADGYDWVEIVNISHRDTKSYESYLMMCRPSKAPNRLRGYIAHFYSRAATSNMMISKEIDFLSVGIYGRNERPNFNARFLDKIRNFFIAFGGMFGAGKIQWKILAEGLLDFK</sequence>
<dbReference type="AlphaFoldDB" id="A0A1M4V6Q3"/>
<dbReference type="RefSeq" id="WP_072953195.1">
    <property type="nucleotide sequence ID" value="NZ_FQUT01000001.1"/>
</dbReference>
<evidence type="ECO:0000256" key="1">
    <source>
        <dbReference type="SAM" id="MobiDB-lite"/>
    </source>
</evidence>
<evidence type="ECO:0000313" key="2">
    <source>
        <dbReference type="EMBL" id="SHE64671.1"/>
    </source>
</evidence>
<reference evidence="3" key="1">
    <citation type="submission" date="2016-11" db="EMBL/GenBank/DDBJ databases">
        <authorList>
            <person name="Varghese N."/>
            <person name="Submissions S."/>
        </authorList>
    </citation>
    <scope>NUCLEOTIDE SEQUENCE [LARGE SCALE GENOMIC DNA]</scope>
    <source>
        <strain evidence="3">DSM 27619</strain>
    </source>
</reference>
<feature type="region of interest" description="Disordered" evidence="1">
    <location>
        <begin position="1"/>
        <end position="22"/>
    </location>
</feature>
<organism evidence="2 3">
    <name type="scientific">Chryseobacterium arachidis</name>
    <dbReference type="NCBI Taxonomy" id="1416778"/>
    <lineage>
        <taxon>Bacteria</taxon>
        <taxon>Pseudomonadati</taxon>
        <taxon>Bacteroidota</taxon>
        <taxon>Flavobacteriia</taxon>
        <taxon>Flavobacteriales</taxon>
        <taxon>Weeksellaceae</taxon>
        <taxon>Chryseobacterium group</taxon>
        <taxon>Chryseobacterium</taxon>
    </lineage>
</organism>
<evidence type="ECO:0000313" key="3">
    <source>
        <dbReference type="Proteomes" id="UP000184518"/>
    </source>
</evidence>
<dbReference type="OrthoDB" id="947646at2"/>
<dbReference type="Proteomes" id="UP000184518">
    <property type="component" value="Unassembled WGS sequence"/>
</dbReference>
<gene>
    <name evidence="2" type="ORF">SAMN05443633_101688</name>
</gene>
<accession>A0A1M4V6Q3</accession>